<organism evidence="9 10">
    <name type="scientific">Vitrella brassicaformis (strain CCMP3155)</name>
    <dbReference type="NCBI Taxonomy" id="1169540"/>
    <lineage>
        <taxon>Eukaryota</taxon>
        <taxon>Sar</taxon>
        <taxon>Alveolata</taxon>
        <taxon>Colpodellida</taxon>
        <taxon>Vitrellaceae</taxon>
        <taxon>Vitrella</taxon>
    </lineage>
</organism>
<dbReference type="GO" id="GO:0048278">
    <property type="term" value="P:vesicle docking"/>
    <property type="evidence" value="ECO:0007669"/>
    <property type="project" value="TreeGrafter"/>
</dbReference>
<dbReference type="Gene3D" id="1.20.58.70">
    <property type="match status" value="1"/>
</dbReference>
<keyword evidence="3 7" id="KW-0812">Transmembrane</keyword>
<dbReference type="Pfam" id="PF05739">
    <property type="entry name" value="SNARE"/>
    <property type="match status" value="1"/>
</dbReference>
<sequence length="320" mass="35659">MNDRLNDLRQMAKRQQQQTTSSSASLPSSASSSMRDLFTSPTSDGLAGGAVGSTDDFFKQVTTIKSELGQFHSISDRVRALKGHALAANSSAKERAVSQQLNSLLSEASQQSVSIRRLLEAMRLENEAVREAQPHSSETRIRINLYQNLTRKFRSHLADHQQAQSEYQRDVRAKVIRQVRLAYPEATDREIEALMEADGGVQSASAAIRGRISGGHETAQAAIDELQDLQDTYNDLQKLQRSVGDIQRLYTDLAAYVETQGDLIDQIEHNVSSAKDYTDDATQELITARKFQNAVTKRFVCMIILFLILGLILFAPLFLR</sequence>
<evidence type="ECO:0000256" key="4">
    <source>
        <dbReference type="ARBA" id="ARBA00022989"/>
    </source>
</evidence>
<reference evidence="9 10" key="1">
    <citation type="submission" date="2014-11" db="EMBL/GenBank/DDBJ databases">
        <authorList>
            <person name="Zhu J."/>
            <person name="Qi W."/>
            <person name="Song R."/>
        </authorList>
    </citation>
    <scope>NUCLEOTIDE SEQUENCE [LARGE SCALE GENOMIC DNA]</scope>
</reference>
<gene>
    <name evidence="9" type="ORF">Vbra_14770</name>
</gene>
<dbReference type="FunCoup" id="A0A0G4F9N5">
    <property type="interactions" value="10"/>
</dbReference>
<dbReference type="GO" id="GO:0000149">
    <property type="term" value="F:SNARE binding"/>
    <property type="evidence" value="ECO:0007669"/>
    <property type="project" value="TreeGrafter"/>
</dbReference>
<dbReference type="OMA" id="VLHASHY"/>
<dbReference type="PhylomeDB" id="A0A0G4F9N5"/>
<dbReference type="EMBL" id="CDMY01000392">
    <property type="protein sequence ID" value="CEM09079.1"/>
    <property type="molecule type" value="Genomic_DNA"/>
</dbReference>
<dbReference type="GO" id="GO:0012505">
    <property type="term" value="C:endomembrane system"/>
    <property type="evidence" value="ECO:0007669"/>
    <property type="project" value="TreeGrafter"/>
</dbReference>
<dbReference type="GO" id="GO:0005484">
    <property type="term" value="F:SNAP receptor activity"/>
    <property type="evidence" value="ECO:0007669"/>
    <property type="project" value="TreeGrafter"/>
</dbReference>
<dbReference type="GO" id="GO:0005886">
    <property type="term" value="C:plasma membrane"/>
    <property type="evidence" value="ECO:0007669"/>
    <property type="project" value="TreeGrafter"/>
</dbReference>
<keyword evidence="4 7" id="KW-1133">Transmembrane helix</keyword>
<feature type="transmembrane region" description="Helical" evidence="7">
    <location>
        <begin position="299"/>
        <end position="319"/>
    </location>
</feature>
<evidence type="ECO:0000256" key="1">
    <source>
        <dbReference type="ARBA" id="ARBA00004211"/>
    </source>
</evidence>
<dbReference type="InParanoid" id="A0A0G4F9N5"/>
<evidence type="ECO:0000256" key="6">
    <source>
        <dbReference type="SAM" id="MobiDB-lite"/>
    </source>
</evidence>
<dbReference type="VEuPathDB" id="CryptoDB:Vbra_14770"/>
<evidence type="ECO:0000313" key="9">
    <source>
        <dbReference type="EMBL" id="CEM09079.1"/>
    </source>
</evidence>
<dbReference type="Gene3D" id="1.20.5.110">
    <property type="match status" value="1"/>
</dbReference>
<dbReference type="GO" id="GO:0031201">
    <property type="term" value="C:SNARE complex"/>
    <property type="evidence" value="ECO:0007669"/>
    <property type="project" value="TreeGrafter"/>
</dbReference>
<feature type="compositionally biased region" description="Low complexity" evidence="6">
    <location>
        <begin position="15"/>
        <end position="33"/>
    </location>
</feature>
<comment type="similarity">
    <text evidence="2">Belongs to the syntaxin family.</text>
</comment>
<dbReference type="InterPro" id="IPR045242">
    <property type="entry name" value="Syntaxin"/>
</dbReference>
<dbReference type="STRING" id="1169540.A0A0G4F9N5"/>
<accession>A0A0G4F9N5</accession>
<keyword evidence="5 7" id="KW-0472">Membrane</keyword>
<dbReference type="InterPro" id="IPR006011">
    <property type="entry name" value="Syntaxin_N"/>
</dbReference>
<dbReference type="Pfam" id="PF00804">
    <property type="entry name" value="Syntaxin"/>
    <property type="match status" value="1"/>
</dbReference>
<dbReference type="PANTHER" id="PTHR19957:SF307">
    <property type="entry name" value="PROTEIN SSO1-RELATED"/>
    <property type="match status" value="1"/>
</dbReference>
<proteinExistence type="inferred from homology"/>
<dbReference type="PANTHER" id="PTHR19957">
    <property type="entry name" value="SYNTAXIN"/>
    <property type="match status" value="1"/>
</dbReference>
<evidence type="ECO:0000256" key="5">
    <source>
        <dbReference type="ARBA" id="ARBA00023136"/>
    </source>
</evidence>
<dbReference type="Proteomes" id="UP000041254">
    <property type="component" value="Unassembled WGS sequence"/>
</dbReference>
<dbReference type="GO" id="GO:0006906">
    <property type="term" value="P:vesicle fusion"/>
    <property type="evidence" value="ECO:0007669"/>
    <property type="project" value="TreeGrafter"/>
</dbReference>
<protein>
    <recommendedName>
        <fullName evidence="8">t-SNARE coiled-coil homology domain-containing protein</fullName>
    </recommendedName>
</protein>
<dbReference type="SMART" id="SM00397">
    <property type="entry name" value="t_SNARE"/>
    <property type="match status" value="1"/>
</dbReference>
<feature type="region of interest" description="Disordered" evidence="6">
    <location>
        <begin position="1"/>
        <end position="41"/>
    </location>
</feature>
<dbReference type="GO" id="GO:0006886">
    <property type="term" value="P:intracellular protein transport"/>
    <property type="evidence" value="ECO:0007669"/>
    <property type="project" value="TreeGrafter"/>
</dbReference>
<evidence type="ECO:0000313" key="10">
    <source>
        <dbReference type="Proteomes" id="UP000041254"/>
    </source>
</evidence>
<dbReference type="OrthoDB" id="10255013at2759"/>
<evidence type="ECO:0000256" key="3">
    <source>
        <dbReference type="ARBA" id="ARBA00022692"/>
    </source>
</evidence>
<dbReference type="PROSITE" id="PS50192">
    <property type="entry name" value="T_SNARE"/>
    <property type="match status" value="1"/>
</dbReference>
<dbReference type="CDD" id="cd15848">
    <property type="entry name" value="SNARE_syntaxin1-like"/>
    <property type="match status" value="1"/>
</dbReference>
<dbReference type="SMART" id="SM00503">
    <property type="entry name" value="SynN"/>
    <property type="match status" value="1"/>
</dbReference>
<dbReference type="AlphaFoldDB" id="A0A0G4F9N5"/>
<evidence type="ECO:0000259" key="8">
    <source>
        <dbReference type="PROSITE" id="PS50192"/>
    </source>
</evidence>
<name>A0A0G4F9N5_VITBC</name>
<dbReference type="SUPFAM" id="SSF47661">
    <property type="entry name" value="t-snare proteins"/>
    <property type="match status" value="1"/>
</dbReference>
<dbReference type="InterPro" id="IPR000727">
    <property type="entry name" value="T_SNARE_dom"/>
</dbReference>
<dbReference type="InterPro" id="IPR010989">
    <property type="entry name" value="SNARE"/>
</dbReference>
<dbReference type="GO" id="GO:0006887">
    <property type="term" value="P:exocytosis"/>
    <property type="evidence" value="ECO:0007669"/>
    <property type="project" value="TreeGrafter"/>
</dbReference>
<evidence type="ECO:0000256" key="7">
    <source>
        <dbReference type="SAM" id="Phobius"/>
    </source>
</evidence>
<evidence type="ECO:0000256" key="2">
    <source>
        <dbReference type="ARBA" id="ARBA00009063"/>
    </source>
</evidence>
<feature type="domain" description="T-SNARE coiled-coil homology" evidence="8">
    <location>
        <begin position="226"/>
        <end position="288"/>
    </location>
</feature>
<comment type="subcellular location">
    <subcellularLocation>
        <location evidence="1">Membrane</location>
        <topology evidence="1">Single-pass type IV membrane protein</topology>
    </subcellularLocation>
</comment>
<keyword evidence="10" id="KW-1185">Reference proteome</keyword>